<dbReference type="InterPro" id="IPR013249">
    <property type="entry name" value="RNA_pol_sigma70_r4_t2"/>
</dbReference>
<name>A0A939BG41_9CLOT</name>
<dbReference type="SUPFAM" id="SSF88946">
    <property type="entry name" value="Sigma2 domain of RNA polymerase sigma factors"/>
    <property type="match status" value="1"/>
</dbReference>
<evidence type="ECO:0000256" key="1">
    <source>
        <dbReference type="ARBA" id="ARBA00010641"/>
    </source>
</evidence>
<evidence type="ECO:0000313" key="7">
    <source>
        <dbReference type="EMBL" id="MBM6947620.1"/>
    </source>
</evidence>
<organism evidence="7 8">
    <name type="scientific">Mordavella massiliensis</name>
    <dbReference type="NCBI Taxonomy" id="1871024"/>
    <lineage>
        <taxon>Bacteria</taxon>
        <taxon>Bacillati</taxon>
        <taxon>Bacillota</taxon>
        <taxon>Clostridia</taxon>
        <taxon>Eubacteriales</taxon>
        <taxon>Clostridiaceae</taxon>
        <taxon>Mordavella</taxon>
    </lineage>
</organism>
<proteinExistence type="inferred from homology"/>
<dbReference type="AlphaFoldDB" id="A0A939BG41"/>
<feature type="domain" description="RNA polymerase sigma-70 region 2" evidence="5">
    <location>
        <begin position="12"/>
        <end position="74"/>
    </location>
</feature>
<dbReference type="InterPro" id="IPR039425">
    <property type="entry name" value="RNA_pol_sigma-70-like"/>
</dbReference>
<gene>
    <name evidence="7" type="ORF">H6A20_02940</name>
</gene>
<evidence type="ECO:0000259" key="5">
    <source>
        <dbReference type="Pfam" id="PF04542"/>
    </source>
</evidence>
<dbReference type="CDD" id="cd06171">
    <property type="entry name" value="Sigma70_r4"/>
    <property type="match status" value="1"/>
</dbReference>
<evidence type="ECO:0000256" key="4">
    <source>
        <dbReference type="ARBA" id="ARBA00023163"/>
    </source>
</evidence>
<dbReference type="InterPro" id="IPR014284">
    <property type="entry name" value="RNA_pol_sigma-70_dom"/>
</dbReference>
<dbReference type="Gene3D" id="1.10.1740.10">
    <property type="match status" value="1"/>
</dbReference>
<dbReference type="InterPro" id="IPR013325">
    <property type="entry name" value="RNA_pol_sigma_r2"/>
</dbReference>
<keyword evidence="2" id="KW-0805">Transcription regulation</keyword>
<dbReference type="NCBIfam" id="TIGR02937">
    <property type="entry name" value="sigma70-ECF"/>
    <property type="match status" value="1"/>
</dbReference>
<keyword evidence="3" id="KW-0731">Sigma factor</keyword>
<dbReference type="Pfam" id="PF08281">
    <property type="entry name" value="Sigma70_r4_2"/>
    <property type="match status" value="1"/>
</dbReference>
<evidence type="ECO:0000259" key="6">
    <source>
        <dbReference type="Pfam" id="PF08281"/>
    </source>
</evidence>
<dbReference type="InterPro" id="IPR007627">
    <property type="entry name" value="RNA_pol_sigma70_r2"/>
</dbReference>
<dbReference type="InterPro" id="IPR013324">
    <property type="entry name" value="RNA_pol_sigma_r3/r4-like"/>
</dbReference>
<dbReference type="Pfam" id="PF04542">
    <property type="entry name" value="Sigma70_r2"/>
    <property type="match status" value="1"/>
</dbReference>
<sequence>MRSEAEAARAIDLYADTVKRICMVHVKNEADTEDIFQTVFLKYVLHTDAFASPAHEKAWIITVTVNACRDLLRSVFRKKTVPLEKVKEKPGEEEADHSEVLEAVLSLPEKYKDAVYLYYYEGYSAEEIGGILGKKTNTVYTLLARARQMLRVKLEGVTDDE</sequence>
<evidence type="ECO:0000313" key="8">
    <source>
        <dbReference type="Proteomes" id="UP000705508"/>
    </source>
</evidence>
<protein>
    <submittedName>
        <fullName evidence="7">Sigma-70 family RNA polymerase sigma factor</fullName>
    </submittedName>
</protein>
<accession>A0A939BG41</accession>
<dbReference type="EMBL" id="JACJKS010000003">
    <property type="protein sequence ID" value="MBM6947620.1"/>
    <property type="molecule type" value="Genomic_DNA"/>
</dbReference>
<dbReference type="Proteomes" id="UP000705508">
    <property type="component" value="Unassembled WGS sequence"/>
</dbReference>
<evidence type="ECO:0000256" key="3">
    <source>
        <dbReference type="ARBA" id="ARBA00023082"/>
    </source>
</evidence>
<comment type="similarity">
    <text evidence="1">Belongs to the sigma-70 factor family. ECF subfamily.</text>
</comment>
<comment type="caution">
    <text evidence="7">The sequence shown here is derived from an EMBL/GenBank/DDBJ whole genome shotgun (WGS) entry which is preliminary data.</text>
</comment>
<keyword evidence="4" id="KW-0804">Transcription</keyword>
<dbReference type="SUPFAM" id="SSF88659">
    <property type="entry name" value="Sigma3 and sigma4 domains of RNA polymerase sigma factors"/>
    <property type="match status" value="1"/>
</dbReference>
<dbReference type="PANTHER" id="PTHR43133:SF60">
    <property type="entry name" value="RNA POLYMERASE SIGMA FACTOR SIGV"/>
    <property type="match status" value="1"/>
</dbReference>
<reference evidence="7" key="2">
    <citation type="journal article" date="2021" name="Sci. Rep.">
        <title>The distribution of antibiotic resistance genes in chicken gut microbiota commensals.</title>
        <authorList>
            <person name="Juricova H."/>
            <person name="Matiasovicova J."/>
            <person name="Kubasova T."/>
            <person name="Cejkova D."/>
            <person name="Rychlik I."/>
        </authorList>
    </citation>
    <scope>NUCLEOTIDE SEQUENCE</scope>
    <source>
        <strain evidence="7">An582</strain>
    </source>
</reference>
<reference evidence="7" key="1">
    <citation type="submission" date="2020-08" db="EMBL/GenBank/DDBJ databases">
        <authorList>
            <person name="Cejkova D."/>
            <person name="Kubasova T."/>
            <person name="Jahodarova E."/>
            <person name="Rychlik I."/>
        </authorList>
    </citation>
    <scope>NUCLEOTIDE SEQUENCE</scope>
    <source>
        <strain evidence="7">An582</strain>
    </source>
</reference>
<dbReference type="InterPro" id="IPR036388">
    <property type="entry name" value="WH-like_DNA-bd_sf"/>
</dbReference>
<dbReference type="Gene3D" id="1.10.10.10">
    <property type="entry name" value="Winged helix-like DNA-binding domain superfamily/Winged helix DNA-binding domain"/>
    <property type="match status" value="1"/>
</dbReference>
<dbReference type="GO" id="GO:0006352">
    <property type="term" value="P:DNA-templated transcription initiation"/>
    <property type="evidence" value="ECO:0007669"/>
    <property type="project" value="InterPro"/>
</dbReference>
<dbReference type="GO" id="GO:0003677">
    <property type="term" value="F:DNA binding"/>
    <property type="evidence" value="ECO:0007669"/>
    <property type="project" value="InterPro"/>
</dbReference>
<dbReference type="GO" id="GO:0016987">
    <property type="term" value="F:sigma factor activity"/>
    <property type="evidence" value="ECO:0007669"/>
    <property type="project" value="UniProtKB-KW"/>
</dbReference>
<dbReference type="PANTHER" id="PTHR43133">
    <property type="entry name" value="RNA POLYMERASE ECF-TYPE SIGMA FACTO"/>
    <property type="match status" value="1"/>
</dbReference>
<evidence type="ECO:0000256" key="2">
    <source>
        <dbReference type="ARBA" id="ARBA00023015"/>
    </source>
</evidence>
<feature type="domain" description="RNA polymerase sigma factor 70 region 4 type 2" evidence="6">
    <location>
        <begin position="99"/>
        <end position="150"/>
    </location>
</feature>
<dbReference type="RefSeq" id="WP_204905671.1">
    <property type="nucleotide sequence ID" value="NZ_JACJKS010000003.1"/>
</dbReference>